<dbReference type="EMBL" id="MU393589">
    <property type="protein sequence ID" value="KAI4860365.1"/>
    <property type="molecule type" value="Genomic_DNA"/>
</dbReference>
<name>A0ACB9YLR8_9PEZI</name>
<accession>A0ACB9YLR8</accession>
<dbReference type="Proteomes" id="UP001497700">
    <property type="component" value="Unassembled WGS sequence"/>
</dbReference>
<keyword evidence="2" id="KW-1185">Reference proteome</keyword>
<gene>
    <name evidence="1" type="ORF">F4820DRAFT_465772</name>
</gene>
<keyword evidence="1" id="KW-0378">Hydrolase</keyword>
<evidence type="ECO:0000313" key="2">
    <source>
        <dbReference type="Proteomes" id="UP001497700"/>
    </source>
</evidence>
<organism evidence="1 2">
    <name type="scientific">Hypoxylon rubiginosum</name>
    <dbReference type="NCBI Taxonomy" id="110542"/>
    <lineage>
        <taxon>Eukaryota</taxon>
        <taxon>Fungi</taxon>
        <taxon>Dikarya</taxon>
        <taxon>Ascomycota</taxon>
        <taxon>Pezizomycotina</taxon>
        <taxon>Sordariomycetes</taxon>
        <taxon>Xylariomycetidae</taxon>
        <taxon>Xylariales</taxon>
        <taxon>Hypoxylaceae</taxon>
        <taxon>Hypoxylon</taxon>
    </lineage>
</organism>
<comment type="caution">
    <text evidence="1">The sequence shown here is derived from an EMBL/GenBank/DDBJ whole genome shotgun (WGS) entry which is preliminary data.</text>
</comment>
<protein>
    <submittedName>
        <fullName evidence="1">P-loop containing nucleoside triphosphate hydrolase protein</fullName>
    </submittedName>
</protein>
<evidence type="ECO:0000313" key="1">
    <source>
        <dbReference type="EMBL" id="KAI4860365.1"/>
    </source>
</evidence>
<sequence length="701" mass="79598">MSHATPTSSPTLLLNQDIPVSVNKYFHGRRESIRYIRDQLHSTLQYPSVICVHGLPGMGKTQLAAQYCKLFSKEYFACIWVVANTRTNTEDALSSYAVKIKLNGASIEAEPSRNAQLLVSWLERQHLEDFWPIGGNGHIIITSRNPYVSEFRDSVSLNLPPLSRKESRDLFYKVCGEDRAKEHDEEMEAVLEEWECLPLALYHIGGYINRMHLDIRRFPNLYQQPATRIYRTKYCTDEYPHSIAAAFSTDDLEGDMKTVLRALCYFDPDDIPNELLHSNFDDGQTRIQVETEFDLYYALNGLCQAGLISQTDDHISVHRLVQTVAFSEMSKETQIATFSQVLSLLNRKFPRQVEGKPIWQDRSRCIKYSPHVMFICRRSRELFNEGRKDAELASLLSACTWFMVECGLFSEAEPLIKTAQAVCPDTEEAQLTLAAVLFNLAGVRFECNRIAESLELCERVLEIRKRLLDQLDPLLGNTFFSVGIVYMEAGCLEESLNSNLIAVRIHEAGQKSGKHDGSPTALAYLDLGLCYWKMGKLDLASTYVEKGLALFEKTSGKLFQKYGQGLSYLALVREAQNRLSEAREASRASLEICEAVTPREFKTGLGLHKMATFLHREGNLEEALDHLRRAVLLFETSLEPTPMIARSMFKMSQILEDMGRGDEAAEKRTEAIRLRSTITTFPYDTDLTAEAFDTLVPSFLR</sequence>
<reference evidence="1 2" key="1">
    <citation type="journal article" date="2022" name="New Phytol.">
        <title>Ecological generalism drives hyperdiversity of secondary metabolite gene clusters in xylarialean endophytes.</title>
        <authorList>
            <person name="Franco M.E.E."/>
            <person name="Wisecaver J.H."/>
            <person name="Arnold A.E."/>
            <person name="Ju Y.M."/>
            <person name="Slot J.C."/>
            <person name="Ahrendt S."/>
            <person name="Moore L.P."/>
            <person name="Eastman K.E."/>
            <person name="Scott K."/>
            <person name="Konkel Z."/>
            <person name="Mondo S.J."/>
            <person name="Kuo A."/>
            <person name="Hayes R.D."/>
            <person name="Haridas S."/>
            <person name="Andreopoulos B."/>
            <person name="Riley R."/>
            <person name="LaButti K."/>
            <person name="Pangilinan J."/>
            <person name="Lipzen A."/>
            <person name="Amirebrahimi M."/>
            <person name="Yan J."/>
            <person name="Adam C."/>
            <person name="Keymanesh K."/>
            <person name="Ng V."/>
            <person name="Louie K."/>
            <person name="Northen T."/>
            <person name="Drula E."/>
            <person name="Henrissat B."/>
            <person name="Hsieh H.M."/>
            <person name="Youens-Clark K."/>
            <person name="Lutzoni F."/>
            <person name="Miadlikowska J."/>
            <person name="Eastwood D.C."/>
            <person name="Hamelin R.C."/>
            <person name="Grigoriev I.V."/>
            <person name="U'Ren J.M."/>
        </authorList>
    </citation>
    <scope>NUCLEOTIDE SEQUENCE [LARGE SCALE GENOMIC DNA]</scope>
    <source>
        <strain evidence="1 2">CBS 119005</strain>
    </source>
</reference>
<proteinExistence type="predicted"/>